<proteinExistence type="predicted"/>
<dbReference type="AlphaFoldDB" id="A0AAE3AMZ6"/>
<dbReference type="InterPro" id="IPR011010">
    <property type="entry name" value="DNA_brk_join_enz"/>
</dbReference>
<evidence type="ECO:0000313" key="4">
    <source>
        <dbReference type="Proteomes" id="UP001198962"/>
    </source>
</evidence>
<keyword evidence="4" id="KW-1185">Reference proteome</keyword>
<dbReference type="Pfam" id="PF00589">
    <property type="entry name" value="Phage_integrase"/>
    <property type="match status" value="1"/>
</dbReference>
<dbReference type="GO" id="GO:0015074">
    <property type="term" value="P:DNA integration"/>
    <property type="evidence" value="ECO:0007669"/>
    <property type="project" value="InterPro"/>
</dbReference>
<dbReference type="InterPro" id="IPR002104">
    <property type="entry name" value="Integrase_catalytic"/>
</dbReference>
<dbReference type="PANTHER" id="PTHR30349">
    <property type="entry name" value="PHAGE INTEGRASE-RELATED"/>
    <property type="match status" value="1"/>
</dbReference>
<evidence type="ECO:0000313" key="3">
    <source>
        <dbReference type="EMBL" id="MCC2164713.1"/>
    </source>
</evidence>
<accession>A0AAE3AMZ6</accession>
<comment type="caution">
    <text evidence="3">The sequence shown here is derived from an EMBL/GenBank/DDBJ whole genome shotgun (WGS) entry which is preliminary data.</text>
</comment>
<reference evidence="3" key="1">
    <citation type="submission" date="2021-10" db="EMBL/GenBank/DDBJ databases">
        <title>Anaerobic single-cell dispensing facilitates the cultivation of human gut bacteria.</title>
        <authorList>
            <person name="Afrizal A."/>
        </authorList>
    </citation>
    <scope>NUCLEOTIDE SEQUENCE</scope>
    <source>
        <strain evidence="3">CLA-AA-H274</strain>
    </source>
</reference>
<evidence type="ECO:0000259" key="2">
    <source>
        <dbReference type="Pfam" id="PF00589"/>
    </source>
</evidence>
<dbReference type="InterPro" id="IPR050090">
    <property type="entry name" value="Tyrosine_recombinase_XerCD"/>
</dbReference>
<dbReference type="InterPro" id="IPR013762">
    <property type="entry name" value="Integrase-like_cat_sf"/>
</dbReference>
<dbReference type="GO" id="GO:0006310">
    <property type="term" value="P:DNA recombination"/>
    <property type="evidence" value="ECO:0007669"/>
    <property type="project" value="UniProtKB-KW"/>
</dbReference>
<gene>
    <name evidence="3" type="ORF">LKD32_07435</name>
</gene>
<name>A0AAE3AMZ6_9FIRM</name>
<sequence length="320" mass="37016">MEDQNEICLREMCSCISEETENLFLEYTARFIRQTTRRQYAGLLALFCRETKCDFMEITPEKTDRFFQNHTKSSTVKTLQWQIAALRGFARFIDEKQAVVQSQNVQKSGATSNPEGHFERAFPKMQFEWSLQPIAPIPKLEHVDQVLTYFYERDDLTMFVAISTILRCGLTTRELCGLNVGHIFMDADGQKGMIIPDTHRRERKVKIPDDLFDLIVRLIPAQAEKAFPVFRLRRFEKRLSARMLEHYIKDACEALEIPPFTMTQLRNLAVASMVQGGAPAQAVSDYLGTDILWITRYDVAVPELKDSAVDYHHICIKKFD</sequence>
<dbReference type="Proteomes" id="UP001198962">
    <property type="component" value="Unassembled WGS sequence"/>
</dbReference>
<dbReference type="GO" id="GO:0003677">
    <property type="term" value="F:DNA binding"/>
    <property type="evidence" value="ECO:0007669"/>
    <property type="project" value="InterPro"/>
</dbReference>
<evidence type="ECO:0000256" key="1">
    <source>
        <dbReference type="ARBA" id="ARBA00023172"/>
    </source>
</evidence>
<keyword evidence="1" id="KW-0233">DNA recombination</keyword>
<dbReference type="Gene3D" id="1.10.443.10">
    <property type="entry name" value="Intergrase catalytic core"/>
    <property type="match status" value="1"/>
</dbReference>
<dbReference type="SUPFAM" id="SSF56349">
    <property type="entry name" value="DNA breaking-rejoining enzymes"/>
    <property type="match status" value="1"/>
</dbReference>
<dbReference type="PANTHER" id="PTHR30349:SF64">
    <property type="entry name" value="PROPHAGE INTEGRASE INTD-RELATED"/>
    <property type="match status" value="1"/>
</dbReference>
<feature type="domain" description="Tyr recombinase" evidence="2">
    <location>
        <begin position="157"/>
        <end position="288"/>
    </location>
</feature>
<organism evidence="3 4">
    <name type="scientific">Brotaphodocola catenula</name>
    <dbReference type="NCBI Taxonomy" id="2885361"/>
    <lineage>
        <taxon>Bacteria</taxon>
        <taxon>Bacillati</taxon>
        <taxon>Bacillota</taxon>
        <taxon>Clostridia</taxon>
        <taxon>Lachnospirales</taxon>
        <taxon>Lachnospiraceae</taxon>
        <taxon>Brotaphodocola</taxon>
    </lineage>
</organism>
<protein>
    <submittedName>
        <fullName evidence="3">Tyrosine-type recombinase/integrase</fullName>
    </submittedName>
</protein>
<dbReference type="EMBL" id="JAJEPU010000018">
    <property type="protein sequence ID" value="MCC2164713.1"/>
    <property type="molecule type" value="Genomic_DNA"/>
</dbReference>
<dbReference type="RefSeq" id="WP_308451275.1">
    <property type="nucleotide sequence ID" value="NZ_JAJEPU010000018.1"/>
</dbReference>